<dbReference type="SMART" id="SM00544">
    <property type="entry name" value="MA3"/>
    <property type="match status" value="2"/>
</dbReference>
<dbReference type="GO" id="GO:0006417">
    <property type="term" value="P:regulation of translation"/>
    <property type="evidence" value="ECO:0007669"/>
    <property type="project" value="UniProtKB-KW"/>
</dbReference>
<feature type="domain" description="MI" evidence="8">
    <location>
        <begin position="704"/>
        <end position="827"/>
    </location>
</feature>
<evidence type="ECO:0000256" key="2">
    <source>
        <dbReference type="ARBA" id="ARBA00022540"/>
    </source>
</evidence>
<name>A0A8K0C4T0_IGNLU</name>
<evidence type="ECO:0000313" key="10">
    <source>
        <dbReference type="Proteomes" id="UP000801492"/>
    </source>
</evidence>
<dbReference type="Gene3D" id="1.25.40.180">
    <property type="match status" value="4"/>
</dbReference>
<evidence type="ECO:0000259" key="7">
    <source>
        <dbReference type="PROSITE" id="PS51363"/>
    </source>
</evidence>
<dbReference type="InterPro" id="IPR003307">
    <property type="entry name" value="W2_domain"/>
</dbReference>
<keyword evidence="10" id="KW-1185">Reference proteome</keyword>
<accession>A0A8K0C4T0</accession>
<reference evidence="9" key="1">
    <citation type="submission" date="2019-08" db="EMBL/GenBank/DDBJ databases">
        <title>The genome of the North American firefly Photinus pyralis.</title>
        <authorList>
            <consortium name="Photinus pyralis genome working group"/>
            <person name="Fallon T.R."/>
            <person name="Sander Lower S.E."/>
            <person name="Weng J.-K."/>
        </authorList>
    </citation>
    <scope>NUCLEOTIDE SEQUENCE</scope>
    <source>
        <strain evidence="9">TRF0915ILg1</strain>
        <tissue evidence="9">Whole body</tissue>
    </source>
</reference>
<keyword evidence="5" id="KW-0648">Protein biosynthesis</keyword>
<dbReference type="InterPro" id="IPR003890">
    <property type="entry name" value="MIF4G-like_typ-3"/>
</dbReference>
<dbReference type="SUPFAM" id="SSF48371">
    <property type="entry name" value="ARM repeat"/>
    <property type="match status" value="4"/>
</dbReference>
<dbReference type="Pfam" id="PF02847">
    <property type="entry name" value="MA3"/>
    <property type="match status" value="2"/>
</dbReference>
<dbReference type="InterPro" id="IPR003891">
    <property type="entry name" value="Initiation_fac_eIF4g_MI"/>
</dbReference>
<evidence type="ECO:0000259" key="8">
    <source>
        <dbReference type="PROSITE" id="PS51366"/>
    </source>
</evidence>
<gene>
    <name evidence="9" type="ORF">ILUMI_25980</name>
</gene>
<dbReference type="CDD" id="cd11559">
    <property type="entry name" value="W2_eIF4G1_like"/>
    <property type="match status" value="1"/>
</dbReference>
<feature type="region of interest" description="Disordered" evidence="6">
    <location>
        <begin position="617"/>
        <end position="686"/>
    </location>
</feature>
<dbReference type="SMART" id="SM00543">
    <property type="entry name" value="MIF4G"/>
    <property type="match status" value="1"/>
</dbReference>
<dbReference type="Pfam" id="PF02854">
    <property type="entry name" value="MIF4G"/>
    <property type="match status" value="1"/>
</dbReference>
<feature type="region of interest" description="Disordered" evidence="6">
    <location>
        <begin position="500"/>
        <end position="580"/>
    </location>
</feature>
<evidence type="ECO:0000256" key="4">
    <source>
        <dbReference type="ARBA" id="ARBA00022845"/>
    </source>
</evidence>
<dbReference type="SMART" id="SM00515">
    <property type="entry name" value="eIF5C"/>
    <property type="match status" value="1"/>
</dbReference>
<organism evidence="9 10">
    <name type="scientific">Ignelater luminosus</name>
    <name type="common">Cucubano</name>
    <name type="synonym">Pyrophorus luminosus</name>
    <dbReference type="NCBI Taxonomy" id="2038154"/>
    <lineage>
        <taxon>Eukaryota</taxon>
        <taxon>Metazoa</taxon>
        <taxon>Ecdysozoa</taxon>
        <taxon>Arthropoda</taxon>
        <taxon>Hexapoda</taxon>
        <taxon>Insecta</taxon>
        <taxon>Pterygota</taxon>
        <taxon>Neoptera</taxon>
        <taxon>Endopterygota</taxon>
        <taxon>Coleoptera</taxon>
        <taxon>Polyphaga</taxon>
        <taxon>Elateriformia</taxon>
        <taxon>Elateroidea</taxon>
        <taxon>Elateridae</taxon>
        <taxon>Agrypninae</taxon>
        <taxon>Pyrophorini</taxon>
        <taxon>Ignelater</taxon>
    </lineage>
</organism>
<dbReference type="AlphaFoldDB" id="A0A8K0C4T0"/>
<evidence type="ECO:0000256" key="5">
    <source>
        <dbReference type="ARBA" id="ARBA00022917"/>
    </source>
</evidence>
<dbReference type="PROSITE" id="PS51366">
    <property type="entry name" value="MI"/>
    <property type="match status" value="1"/>
</dbReference>
<comment type="caution">
    <text evidence="9">The sequence shown here is derived from an EMBL/GenBank/DDBJ whole genome shotgun (WGS) entry which is preliminary data.</text>
</comment>
<dbReference type="GO" id="GO:0003729">
    <property type="term" value="F:mRNA binding"/>
    <property type="evidence" value="ECO:0007669"/>
    <property type="project" value="TreeGrafter"/>
</dbReference>
<dbReference type="PROSITE" id="PS51363">
    <property type="entry name" value="W2"/>
    <property type="match status" value="1"/>
</dbReference>
<evidence type="ECO:0000256" key="3">
    <source>
        <dbReference type="ARBA" id="ARBA00022553"/>
    </source>
</evidence>
<keyword evidence="2" id="KW-0396">Initiation factor</keyword>
<dbReference type="OrthoDB" id="514777at2759"/>
<feature type="compositionally biased region" description="Gly residues" evidence="6">
    <location>
        <begin position="519"/>
        <end position="533"/>
    </location>
</feature>
<dbReference type="EMBL" id="VTPC01091012">
    <property type="protein sequence ID" value="KAF2880179.1"/>
    <property type="molecule type" value="Genomic_DNA"/>
</dbReference>
<feature type="compositionally biased region" description="Polar residues" evidence="6">
    <location>
        <begin position="547"/>
        <end position="567"/>
    </location>
</feature>
<keyword evidence="3" id="KW-0597">Phosphoprotein</keyword>
<evidence type="ECO:0008006" key="11">
    <source>
        <dbReference type="Google" id="ProtNLM"/>
    </source>
</evidence>
<dbReference type="PANTHER" id="PTHR23253">
    <property type="entry name" value="EUKARYOTIC TRANSLATION INITIATION FACTOR 4 GAMMA"/>
    <property type="match status" value="1"/>
</dbReference>
<dbReference type="Pfam" id="PF02020">
    <property type="entry name" value="W2"/>
    <property type="match status" value="1"/>
</dbReference>
<dbReference type="GO" id="GO:0003743">
    <property type="term" value="F:translation initiation factor activity"/>
    <property type="evidence" value="ECO:0007669"/>
    <property type="project" value="UniProtKB-KW"/>
</dbReference>
<feature type="domain" description="W2" evidence="7">
    <location>
        <begin position="904"/>
        <end position="1067"/>
    </location>
</feature>
<feature type="compositionally biased region" description="Polar residues" evidence="6">
    <location>
        <begin position="500"/>
        <end position="509"/>
    </location>
</feature>
<dbReference type="Proteomes" id="UP000801492">
    <property type="component" value="Unassembled WGS sequence"/>
</dbReference>
<dbReference type="InterPro" id="IPR016024">
    <property type="entry name" value="ARM-type_fold"/>
</dbReference>
<proteinExistence type="inferred from homology"/>
<dbReference type="GO" id="GO:0016281">
    <property type="term" value="C:eukaryotic translation initiation factor 4F complex"/>
    <property type="evidence" value="ECO:0007669"/>
    <property type="project" value="TreeGrafter"/>
</dbReference>
<keyword evidence="4" id="KW-0810">Translation regulation</keyword>
<comment type="similarity">
    <text evidence="1">Belongs to the eukaryotic initiation factor 4G family.</text>
</comment>
<protein>
    <recommendedName>
        <fullName evidence="11">Eukaryotic translation initiation factor 4 gamma 3</fullName>
    </recommendedName>
</protein>
<evidence type="ECO:0000256" key="1">
    <source>
        <dbReference type="ARBA" id="ARBA00005775"/>
    </source>
</evidence>
<dbReference type="FunFam" id="1.25.40.180:FF:000042">
    <property type="entry name" value="Eukaryotic translation initiation factor 4 gamma"/>
    <property type="match status" value="1"/>
</dbReference>
<dbReference type="PANTHER" id="PTHR23253:SF78">
    <property type="entry name" value="EUKARYOTIC TRANSLATION INITIATION FACTOR 4G1, ISOFORM B-RELATED"/>
    <property type="match status" value="1"/>
</dbReference>
<evidence type="ECO:0000313" key="9">
    <source>
        <dbReference type="EMBL" id="KAF2880179.1"/>
    </source>
</evidence>
<sequence>MNTDVFNQLSSCQFEIKQILNEYVDNDNCCVEECGKNIKTFLPNVDSSQLVYVGCVSVLKTSKLLRLRMGFLFNYLITSETISLKSYCAGLQNVLQEADSICTDIRNVWDYMAELIVPIMYNDTVTSASTIYKLIKFLARKDIGPELLACMFKLVIQEKGMPKAIFSDCIVKSEISDSGKPLFSVEPRIQQNLIEKTSKNKGESFKTFKHVKLHEAETPWRPFRFWVYTHMTVEERKTEQLYRKIRGILNKLTPQKFDTLLDQIRSLTIDTTERLQGIIDLVFEKAVDEPNFSVAYALLCRELALMQVPATDVKKKDGQEFVNFRKLLVTKCQLKFEKYSLDEIERNQKVKDIEECTDPEKKKDMQLNLEEYDRRLRMKSVGNIRFIGELFKQQMLTVNIMIRCLNNLLETKDEESLECLCKLLTTVGKELEINKKVDLTIIFATIKEIADKKNGNICNKVRFMIQDVIDLRGLKWVPHRPDQNPKTIDQIQKKAENEHLTQQAFNSVPMTPRRDERGTGGGGGGGGDGGGGNMNANTDKKRRNVSNDEGWSTATSRGSRTPFTVQSDKLKNKLPMMDKPLGSSHMFGNWRRCSNIKTPSQPPLTNSANMRAALETINTDGEKRSSLGLRPIDTDLYNSKERNYRQPCEGGQGSCSDSQHRSRDSSTAAQRKAAPAPVPSIPKAQPLTPNVIPVAAPVELSPEYLERRIKNILEEYLNDCCSVQECEQDIKSSISPSALPQLVSYGYISVLERSKTARLRAGYLFAQLIKLGTLSLQDYCIGLEAVLEEADEWVIDIPRVWDYVAELISPILCQEAATLKDLHKSFGLLIRKNHASKLLILLFKLIIQEKGPNFLQNSWNNSGFTFANYMPESEVDNFVKENNFGFLLEAGNSCPISKSHSSSYGQSQLSYEEIYDKLLAFFKSGTSFDDIINWITANVGDCVKENQFIRTLATACFTDSIVNLKLKTDILQGKYNLLHRFVDNKQPYELQCLYALQALINKLKHPQGLLLAICDKLYEENVFAHESFVAWEASKDPAEQEGKGVALKQLNSFFTQLKEADEDSSSSEDA</sequence>
<evidence type="ECO:0000256" key="6">
    <source>
        <dbReference type="SAM" id="MobiDB-lite"/>
    </source>
</evidence>